<protein>
    <submittedName>
        <fullName evidence="1">Uncharacterized protein</fullName>
    </submittedName>
</protein>
<proteinExistence type="predicted"/>
<evidence type="ECO:0000313" key="1">
    <source>
        <dbReference type="EMBL" id="TKJ42195.1"/>
    </source>
</evidence>
<dbReference type="Proteomes" id="UP000319619">
    <property type="component" value="Unassembled WGS sequence"/>
</dbReference>
<organism evidence="1 2">
    <name type="scientific">candidate division LCP-89 bacterium B3_LCP</name>
    <dbReference type="NCBI Taxonomy" id="2012998"/>
    <lineage>
        <taxon>Bacteria</taxon>
        <taxon>Pseudomonadati</taxon>
        <taxon>Bacteria division LCP-89</taxon>
    </lineage>
</organism>
<dbReference type="AlphaFoldDB" id="A0A532V4S2"/>
<gene>
    <name evidence="1" type="ORF">CEE37_00520</name>
</gene>
<comment type="caution">
    <text evidence="1">The sequence shown here is derived from an EMBL/GenBank/DDBJ whole genome shotgun (WGS) entry which is preliminary data.</text>
</comment>
<accession>A0A532V4S2</accession>
<sequence length="255" mass="27019">MDTEPKTLGLLTLTPNQSKMLIAEAVATHPAVRRALEEGTIVISLGTTNSFVASRLLGEEVDPVKFSAGIIRRGELDVTAEDDRLEAVILQRGERIKADPYEIIEEFGREDVLIKGGNAVDSDGLVGVLLASRSGGTMGKSLGIIRARGSTLLMPIGLEKLIPSVPEATYTMGLDRIGISTGEKAGLMPVMGATIITELQAFKLLTGARATMVAAGGWEDTQGSVTLTVSGKPPQVEMAIQWAQFVKGHRSGKPI</sequence>
<name>A0A532V4S2_UNCL8</name>
<dbReference type="EMBL" id="NJBN01000001">
    <property type="protein sequence ID" value="TKJ42195.1"/>
    <property type="molecule type" value="Genomic_DNA"/>
</dbReference>
<evidence type="ECO:0000313" key="2">
    <source>
        <dbReference type="Proteomes" id="UP000319619"/>
    </source>
</evidence>
<reference evidence="1 2" key="1">
    <citation type="submission" date="2017-06" db="EMBL/GenBank/DDBJ databases">
        <title>Novel microbial phyla capable of carbon fixation and sulfur reduction in deep-sea sediments.</title>
        <authorList>
            <person name="Huang J."/>
            <person name="Baker B."/>
            <person name="Wang Y."/>
        </authorList>
    </citation>
    <scope>NUCLEOTIDE SEQUENCE [LARGE SCALE GENOMIC DNA]</scope>
    <source>
        <strain evidence="1">B3_LCP</strain>
    </source>
</reference>